<feature type="compositionally biased region" description="Low complexity" evidence="1">
    <location>
        <begin position="91"/>
        <end position="100"/>
    </location>
</feature>
<reference evidence="2" key="1">
    <citation type="journal article" date="2023" name="Science">
        <title>Genome structures resolve the early diversification of teleost fishes.</title>
        <authorList>
            <person name="Parey E."/>
            <person name="Louis A."/>
            <person name="Montfort J."/>
            <person name="Bouchez O."/>
            <person name="Roques C."/>
            <person name="Iampietro C."/>
            <person name="Lluch J."/>
            <person name="Castinel A."/>
            <person name="Donnadieu C."/>
            <person name="Desvignes T."/>
            <person name="Floi Bucao C."/>
            <person name="Jouanno E."/>
            <person name="Wen M."/>
            <person name="Mejri S."/>
            <person name="Dirks R."/>
            <person name="Jansen H."/>
            <person name="Henkel C."/>
            <person name="Chen W.J."/>
            <person name="Zahm M."/>
            <person name="Cabau C."/>
            <person name="Klopp C."/>
            <person name="Thompson A.W."/>
            <person name="Robinson-Rechavi M."/>
            <person name="Braasch I."/>
            <person name="Lecointre G."/>
            <person name="Bobe J."/>
            <person name="Postlethwait J.H."/>
            <person name="Berthelot C."/>
            <person name="Roest Crollius H."/>
            <person name="Guiguen Y."/>
        </authorList>
    </citation>
    <scope>NUCLEOTIDE SEQUENCE</scope>
    <source>
        <strain evidence="2">WJC10195</strain>
    </source>
</reference>
<comment type="caution">
    <text evidence="2">The sequence shown here is derived from an EMBL/GenBank/DDBJ whole genome shotgun (WGS) entry which is preliminary data.</text>
</comment>
<feature type="region of interest" description="Disordered" evidence="1">
    <location>
        <begin position="147"/>
        <end position="166"/>
    </location>
</feature>
<dbReference type="AlphaFoldDB" id="A0A9Q1EEB5"/>
<gene>
    <name evidence="2" type="ORF">SKAU_G00384720</name>
</gene>
<proteinExistence type="predicted"/>
<evidence type="ECO:0000313" key="3">
    <source>
        <dbReference type="Proteomes" id="UP001152622"/>
    </source>
</evidence>
<evidence type="ECO:0000313" key="2">
    <source>
        <dbReference type="EMBL" id="KAJ8337252.1"/>
    </source>
</evidence>
<evidence type="ECO:0000256" key="1">
    <source>
        <dbReference type="SAM" id="MobiDB-lite"/>
    </source>
</evidence>
<dbReference type="Proteomes" id="UP001152622">
    <property type="component" value="Chromosome 19"/>
</dbReference>
<feature type="region of interest" description="Disordered" evidence="1">
    <location>
        <begin position="55"/>
        <end position="74"/>
    </location>
</feature>
<keyword evidence="3" id="KW-1185">Reference proteome</keyword>
<feature type="region of interest" description="Disordered" evidence="1">
    <location>
        <begin position="84"/>
        <end position="114"/>
    </location>
</feature>
<accession>A0A9Q1EEB5</accession>
<name>A0A9Q1EEB5_SYNKA</name>
<protein>
    <submittedName>
        <fullName evidence="2">Uncharacterized protein</fullName>
    </submittedName>
</protein>
<organism evidence="2 3">
    <name type="scientific">Synaphobranchus kaupii</name>
    <name type="common">Kaup's arrowtooth eel</name>
    <dbReference type="NCBI Taxonomy" id="118154"/>
    <lineage>
        <taxon>Eukaryota</taxon>
        <taxon>Metazoa</taxon>
        <taxon>Chordata</taxon>
        <taxon>Craniata</taxon>
        <taxon>Vertebrata</taxon>
        <taxon>Euteleostomi</taxon>
        <taxon>Actinopterygii</taxon>
        <taxon>Neopterygii</taxon>
        <taxon>Teleostei</taxon>
        <taxon>Anguilliformes</taxon>
        <taxon>Synaphobranchidae</taxon>
        <taxon>Synaphobranchus</taxon>
    </lineage>
</organism>
<dbReference type="EMBL" id="JAINUF010000019">
    <property type="protein sequence ID" value="KAJ8337252.1"/>
    <property type="molecule type" value="Genomic_DNA"/>
</dbReference>
<sequence length="223" mass="22921">MPALLPARPLQGTSCPLDDLADLLSLVAEAYPKRARDEDLGSCLGYMRTHRKRSSLSRVAAGARAPPCPGETPEAVAVQRGTPTVQRGSLPVPVAASPSEDPSPPPVATIPSAGPSAPLVQQALQRIPCRLLQQALQGLFGCHPVPGPTRGHSSAALSRGPAGSRRSATLFKGAARTRSPAVLSKGPAGDCSPAALHKGSLTACCSKRAPFLKPLQVTSMGLP</sequence>